<dbReference type="OrthoDB" id="5414694at2759"/>
<evidence type="ECO:0000256" key="2">
    <source>
        <dbReference type="ARBA" id="ARBA00008089"/>
    </source>
</evidence>
<evidence type="ECO:0000256" key="7">
    <source>
        <dbReference type="ARBA" id="ARBA00023242"/>
    </source>
</evidence>
<dbReference type="Proteomes" id="UP000803844">
    <property type="component" value="Unassembled WGS sequence"/>
</dbReference>
<dbReference type="InterPro" id="IPR037212">
    <property type="entry name" value="Med7/Med21-like"/>
</dbReference>
<dbReference type="SUPFAM" id="SSF140718">
    <property type="entry name" value="Mediator hinge subcomplex-like"/>
    <property type="match status" value="1"/>
</dbReference>
<evidence type="ECO:0000313" key="12">
    <source>
        <dbReference type="Proteomes" id="UP000803844"/>
    </source>
</evidence>
<evidence type="ECO:0000256" key="1">
    <source>
        <dbReference type="ARBA" id="ARBA00004123"/>
    </source>
</evidence>
<dbReference type="InterPro" id="IPR011425">
    <property type="entry name" value="Med9"/>
</dbReference>
<evidence type="ECO:0000256" key="4">
    <source>
        <dbReference type="ARBA" id="ARBA00023015"/>
    </source>
</evidence>
<dbReference type="EMBL" id="MU032349">
    <property type="protein sequence ID" value="KAF3763079.1"/>
    <property type="molecule type" value="Genomic_DNA"/>
</dbReference>
<evidence type="ECO:0000256" key="6">
    <source>
        <dbReference type="ARBA" id="ARBA00023163"/>
    </source>
</evidence>
<comment type="similarity">
    <text evidence="2 9">Belongs to the Mediator complex subunit 9 family.</text>
</comment>
<dbReference type="AlphaFoldDB" id="A0A9P4XY57"/>
<dbReference type="Pfam" id="PF07544">
    <property type="entry name" value="Med9"/>
    <property type="match status" value="1"/>
</dbReference>
<keyword evidence="4 9" id="KW-0805">Transcription regulation</keyword>
<evidence type="ECO:0000256" key="3">
    <source>
        <dbReference type="ARBA" id="ARBA00011837"/>
    </source>
</evidence>
<dbReference type="GO" id="GO:0016592">
    <property type="term" value="C:mediator complex"/>
    <property type="evidence" value="ECO:0007669"/>
    <property type="project" value="InterPro"/>
</dbReference>
<feature type="region of interest" description="Disordered" evidence="10">
    <location>
        <begin position="1"/>
        <end position="24"/>
    </location>
</feature>
<protein>
    <recommendedName>
        <fullName evidence="9">Mediator of RNA polymerase II transcription subunit 9</fullName>
    </recommendedName>
    <alternativeName>
        <fullName evidence="9">Mediator complex subunit 9</fullName>
    </alternativeName>
</protein>
<feature type="region of interest" description="Disordered" evidence="10">
    <location>
        <begin position="41"/>
        <end position="78"/>
    </location>
</feature>
<evidence type="ECO:0000256" key="5">
    <source>
        <dbReference type="ARBA" id="ARBA00023159"/>
    </source>
</evidence>
<name>A0A9P4XY57_CRYP1</name>
<sequence length="155" mass="16653">MVPQQQIADGEGQPYTLPAGLSPDSIDIPSELATILSRIHYVSQPAPETTDPSNPRPRDQDEGVRPKDLPTATDSLKHKIQRARAAVHTLPDIKRTIPEQEAEIAELKAHIEKQRAALGRLKEYGLQFAAEETNTDGGDVEMGGTGSHSAEGASG</sequence>
<evidence type="ECO:0000256" key="8">
    <source>
        <dbReference type="ARBA" id="ARBA00025687"/>
    </source>
</evidence>
<dbReference type="GO" id="GO:0006357">
    <property type="term" value="P:regulation of transcription by RNA polymerase II"/>
    <property type="evidence" value="ECO:0007669"/>
    <property type="project" value="InterPro"/>
</dbReference>
<comment type="function">
    <text evidence="8 9">Component of the Mediator complex, a coactivator involved in the regulated transcription of nearly all RNA polymerase II-dependent genes. Mediator functions as a bridge to convey information from gene-specific regulatory proteins to the basal RNA polymerase II transcription machinery. Mediator is recruited to promoters by direct interactions with regulatory proteins and serves as a scaffold for the assembly of a functional preinitiation complex with RNA polymerase II and the general transcription factors.</text>
</comment>
<feature type="compositionally biased region" description="Basic and acidic residues" evidence="10">
    <location>
        <begin position="56"/>
        <end position="68"/>
    </location>
</feature>
<organism evidence="11 12">
    <name type="scientific">Cryphonectria parasitica (strain ATCC 38755 / EP155)</name>
    <dbReference type="NCBI Taxonomy" id="660469"/>
    <lineage>
        <taxon>Eukaryota</taxon>
        <taxon>Fungi</taxon>
        <taxon>Dikarya</taxon>
        <taxon>Ascomycota</taxon>
        <taxon>Pezizomycotina</taxon>
        <taxon>Sordariomycetes</taxon>
        <taxon>Sordariomycetidae</taxon>
        <taxon>Diaporthales</taxon>
        <taxon>Cryphonectriaceae</taxon>
        <taxon>Cryphonectria-Endothia species complex</taxon>
        <taxon>Cryphonectria</taxon>
    </lineage>
</organism>
<feature type="region of interest" description="Disordered" evidence="10">
    <location>
        <begin position="132"/>
        <end position="155"/>
    </location>
</feature>
<evidence type="ECO:0000256" key="9">
    <source>
        <dbReference type="RuleBase" id="RU364145"/>
    </source>
</evidence>
<dbReference type="GO" id="GO:0003712">
    <property type="term" value="F:transcription coregulator activity"/>
    <property type="evidence" value="ECO:0007669"/>
    <property type="project" value="InterPro"/>
</dbReference>
<keyword evidence="6 9" id="KW-0804">Transcription</keyword>
<evidence type="ECO:0000313" key="11">
    <source>
        <dbReference type="EMBL" id="KAF3763079.1"/>
    </source>
</evidence>
<keyword evidence="7 9" id="KW-0539">Nucleus</keyword>
<gene>
    <name evidence="9" type="primary">MED9</name>
    <name evidence="11" type="ORF">M406DRAFT_261512</name>
</gene>
<accession>A0A9P4XY57</accession>
<comment type="caution">
    <text evidence="11">The sequence shown here is derived from an EMBL/GenBank/DDBJ whole genome shotgun (WGS) entry which is preliminary data.</text>
</comment>
<keyword evidence="5 9" id="KW-0010">Activator</keyword>
<proteinExistence type="inferred from homology"/>
<keyword evidence="12" id="KW-1185">Reference proteome</keyword>
<comment type="subunit">
    <text evidence="3 9">Component of the Mediator complex.</text>
</comment>
<reference evidence="11" key="1">
    <citation type="journal article" date="2020" name="Phytopathology">
        <title>Genome sequence of the chestnut blight fungus Cryphonectria parasitica EP155: A fundamental resource for an archetypical invasive plant pathogen.</title>
        <authorList>
            <person name="Crouch J.A."/>
            <person name="Dawe A."/>
            <person name="Aerts A."/>
            <person name="Barry K."/>
            <person name="Churchill A.C.L."/>
            <person name="Grimwood J."/>
            <person name="Hillman B."/>
            <person name="Milgroom M.G."/>
            <person name="Pangilinan J."/>
            <person name="Smith M."/>
            <person name="Salamov A."/>
            <person name="Schmutz J."/>
            <person name="Yadav J."/>
            <person name="Grigoriev I.V."/>
            <person name="Nuss D."/>
        </authorList>
    </citation>
    <scope>NUCLEOTIDE SEQUENCE</scope>
    <source>
        <strain evidence="11">EP155</strain>
    </source>
</reference>
<comment type="subcellular location">
    <subcellularLocation>
        <location evidence="1 9">Nucleus</location>
    </subcellularLocation>
</comment>
<evidence type="ECO:0000256" key="10">
    <source>
        <dbReference type="SAM" id="MobiDB-lite"/>
    </source>
</evidence>